<reference evidence="4 5" key="1">
    <citation type="submission" date="2015-06" db="EMBL/GenBank/DDBJ databases">
        <title>New insights into the roles of widespread benthic archaea in carbon and nitrogen cycling.</title>
        <authorList>
            <person name="Lazar C.S."/>
            <person name="Baker B.J."/>
            <person name="Seitz K.W."/>
            <person name="Hyde A.S."/>
            <person name="Dick G.J."/>
            <person name="Hinrichs K.-U."/>
            <person name="Teske A.P."/>
        </authorList>
    </citation>
    <scope>NUCLEOTIDE SEQUENCE [LARGE SCALE GENOMIC DNA]</scope>
    <source>
        <strain evidence="4">SG8-32-1</strain>
    </source>
</reference>
<comment type="caution">
    <text evidence="4">The sequence shown here is derived from an EMBL/GenBank/DDBJ whole genome shotgun (WGS) entry which is preliminary data.</text>
</comment>
<protein>
    <recommendedName>
        <fullName evidence="3">DJ-1/PfpI domain-containing protein</fullName>
    </recommendedName>
</protein>
<dbReference type="Pfam" id="PF01965">
    <property type="entry name" value="DJ-1_PfpI"/>
    <property type="match status" value="1"/>
</dbReference>
<dbReference type="FunFam" id="3.40.50.880:FF:000015">
    <property type="entry name" value="Protein DJ-1 homolog C"/>
    <property type="match status" value="1"/>
</dbReference>
<dbReference type="PROSITE" id="PS51276">
    <property type="entry name" value="PEPTIDASE_C56_PFPI"/>
    <property type="match status" value="1"/>
</dbReference>
<keyword evidence="2" id="KW-0677">Repeat</keyword>
<accession>A0A0M0BWR0</accession>
<gene>
    <name evidence="4" type="ORF">AC477_02720</name>
</gene>
<dbReference type="InterPro" id="IPR029062">
    <property type="entry name" value="Class_I_gatase-like"/>
</dbReference>
<sequence>MVKALVFLATGFEEIETVTIVDVLRRAGVNVTVAGLSSNVIEGAHGIKIIPDTSIDNMKIIDFDAVIVPGGNPGYKNLRDNPRVKDMIKEAFDSNKIVAAICAAPAVLSDAGILKNKNYTIYSGMENEVEKGGGKPKFDNVVIDGNIITSRGPATAFPFAIKLAELLIGKQVAQEVAKKTMANILKW</sequence>
<dbReference type="InterPro" id="IPR006286">
    <property type="entry name" value="C56_PfpI-like"/>
</dbReference>
<evidence type="ECO:0000256" key="1">
    <source>
        <dbReference type="ARBA" id="ARBA00008542"/>
    </source>
</evidence>
<dbReference type="PANTHER" id="PTHR48094:SF12">
    <property type="entry name" value="PARKINSON DISEASE PROTEIN 7 HOMOLOG"/>
    <property type="match status" value="1"/>
</dbReference>
<comment type="similarity">
    <text evidence="1">Belongs to the peptidase C56 family.</text>
</comment>
<proteinExistence type="inferred from homology"/>
<organism evidence="4 5">
    <name type="scientific">miscellaneous Crenarchaeota group-1 archaeon SG8-32-1</name>
    <dbReference type="NCBI Taxonomy" id="1685124"/>
    <lineage>
        <taxon>Archaea</taxon>
        <taxon>Candidatus Bathyarchaeota</taxon>
        <taxon>MCG-1</taxon>
    </lineage>
</organism>
<dbReference type="CDD" id="cd03135">
    <property type="entry name" value="GATase1_DJ-1"/>
    <property type="match status" value="1"/>
</dbReference>
<dbReference type="GO" id="GO:0005737">
    <property type="term" value="C:cytoplasm"/>
    <property type="evidence" value="ECO:0007669"/>
    <property type="project" value="UniProtKB-ARBA"/>
</dbReference>
<dbReference type="InterPro" id="IPR006287">
    <property type="entry name" value="DJ-1"/>
</dbReference>
<dbReference type="PANTHER" id="PTHR48094">
    <property type="entry name" value="PROTEIN/NUCLEIC ACID DEGLYCASE DJ-1-RELATED"/>
    <property type="match status" value="1"/>
</dbReference>
<evidence type="ECO:0000313" key="4">
    <source>
        <dbReference type="EMBL" id="KON32611.1"/>
    </source>
</evidence>
<dbReference type="AlphaFoldDB" id="A0A0M0BWR0"/>
<name>A0A0M0BWR0_9ARCH</name>
<dbReference type="InterPro" id="IPR050325">
    <property type="entry name" value="Prot/Nucl_acid_deglycase"/>
</dbReference>
<dbReference type="NCBIfam" id="TIGR01383">
    <property type="entry name" value="not_thiJ"/>
    <property type="match status" value="1"/>
</dbReference>
<dbReference type="EMBL" id="LFWU01000060">
    <property type="protein sequence ID" value="KON32611.1"/>
    <property type="molecule type" value="Genomic_DNA"/>
</dbReference>
<dbReference type="Proteomes" id="UP000037237">
    <property type="component" value="Unassembled WGS sequence"/>
</dbReference>
<dbReference type="SUPFAM" id="SSF52317">
    <property type="entry name" value="Class I glutamine amidotransferase-like"/>
    <property type="match status" value="1"/>
</dbReference>
<feature type="domain" description="DJ-1/PfpI" evidence="3">
    <location>
        <begin position="3"/>
        <end position="165"/>
    </location>
</feature>
<dbReference type="Gene3D" id="3.40.50.880">
    <property type="match status" value="1"/>
</dbReference>
<evidence type="ECO:0000256" key="2">
    <source>
        <dbReference type="ARBA" id="ARBA00022737"/>
    </source>
</evidence>
<evidence type="ECO:0000259" key="3">
    <source>
        <dbReference type="Pfam" id="PF01965"/>
    </source>
</evidence>
<evidence type="ECO:0000313" key="5">
    <source>
        <dbReference type="Proteomes" id="UP000037237"/>
    </source>
</evidence>
<dbReference type="InterPro" id="IPR002818">
    <property type="entry name" value="DJ-1/PfpI"/>
</dbReference>